<evidence type="ECO:0000256" key="3">
    <source>
        <dbReference type="SAM" id="SignalP"/>
    </source>
</evidence>
<feature type="region of interest" description="Disordered" evidence="1">
    <location>
        <begin position="528"/>
        <end position="623"/>
    </location>
</feature>
<dbReference type="AlphaFoldDB" id="A0A160INF2"/>
<reference evidence="4 5" key="1">
    <citation type="submission" date="2016-04" db="EMBL/GenBank/DDBJ databases">
        <title>Complete genome sequence of Fictibacillus phosphorivorans G25-29, a strain toxic to nematodes.</title>
        <authorList>
            <person name="Zheng Z."/>
        </authorList>
    </citation>
    <scope>NUCLEOTIDE SEQUENCE [LARGE SCALE GENOMIC DNA]</scope>
    <source>
        <strain evidence="4 5">G25-29</strain>
    </source>
</reference>
<feature type="compositionally biased region" description="Basic and acidic residues" evidence="1">
    <location>
        <begin position="478"/>
        <end position="494"/>
    </location>
</feature>
<protein>
    <submittedName>
        <fullName evidence="4">Uncharacterized protein</fullName>
    </submittedName>
</protein>
<keyword evidence="3" id="KW-0732">Signal</keyword>
<evidence type="ECO:0000313" key="5">
    <source>
        <dbReference type="Proteomes" id="UP000076623"/>
    </source>
</evidence>
<keyword evidence="2" id="KW-0472">Membrane</keyword>
<keyword evidence="2" id="KW-0812">Transmembrane</keyword>
<feature type="compositionally biased region" description="Basic and acidic residues" evidence="1">
    <location>
        <begin position="562"/>
        <end position="584"/>
    </location>
</feature>
<dbReference type="KEGG" id="fpn:ABE65_011540"/>
<dbReference type="RefSeq" id="WP_066394960.1">
    <property type="nucleotide sequence ID" value="NZ_CP015378.1"/>
</dbReference>
<feature type="signal peptide" evidence="3">
    <location>
        <begin position="1"/>
        <end position="24"/>
    </location>
</feature>
<feature type="compositionally biased region" description="Basic and acidic residues" evidence="1">
    <location>
        <begin position="528"/>
        <end position="540"/>
    </location>
</feature>
<feature type="transmembrane region" description="Helical" evidence="2">
    <location>
        <begin position="88"/>
        <end position="106"/>
    </location>
</feature>
<feature type="transmembrane region" description="Helical" evidence="2">
    <location>
        <begin position="148"/>
        <end position="167"/>
    </location>
</feature>
<feature type="region of interest" description="Disordered" evidence="1">
    <location>
        <begin position="450"/>
        <end position="494"/>
    </location>
</feature>
<evidence type="ECO:0000256" key="2">
    <source>
        <dbReference type="SAM" id="Phobius"/>
    </source>
</evidence>
<evidence type="ECO:0000313" key="4">
    <source>
        <dbReference type="EMBL" id="ANC77400.1"/>
    </source>
</evidence>
<keyword evidence="2" id="KW-1133">Transmembrane helix</keyword>
<feature type="transmembrane region" description="Helical" evidence="2">
    <location>
        <begin position="389"/>
        <end position="406"/>
    </location>
</feature>
<dbReference type="STRING" id="1221500.ABE65_011540"/>
<keyword evidence="5" id="KW-1185">Reference proteome</keyword>
<evidence type="ECO:0000256" key="1">
    <source>
        <dbReference type="SAM" id="MobiDB-lite"/>
    </source>
</evidence>
<feature type="transmembrane region" description="Helical" evidence="2">
    <location>
        <begin position="118"/>
        <end position="142"/>
    </location>
</feature>
<dbReference type="EMBL" id="CP015378">
    <property type="protein sequence ID" value="ANC77400.1"/>
    <property type="molecule type" value="Genomic_DNA"/>
</dbReference>
<sequence>MHHLKRILILFVFLFLLLPSSTNANDPSPTVEKKIEKIGRIELEQSHYPLDHYKLEADIDDGIKATGDRALHSINAGLWSFNKVISSFTLYAVNQLMSFDLISLMVKSAGEMSERIYTIMVSTFLSLFIIIVGGTAAYRYYVNQQSGHAIKAIIGALVIMIFTFWFYEDTTGNIQQLNEWGSDIEGIASSANVLLTSDTLDGNESFSAQEGTAVLQNQLFNLMVKRPYTLLNYGTTKEKEVNKENPNRFENLIKIKPYTDEGLEQRSVIVKKEISDFENKQMSPEYSGERFGYLIITIISTFSLAIPVILLSSFKFLLQVWFLALVIFTAIPLILSLIPSFSETALNHFKKIIGVLLMKGGLVLLTAVITGMATLVYESVKISNGIEGYAFVVFLIVLIIWGLMKYRSEIFEVASSGMVQGQQIAERMTFQAAGAASEVGEKGYSVAKRMTGNKSHGRNHQSKHNSSKEQRISNQGTFRKDNYGNQSDKREPGFSKRVLFDHAQGKREVVATSQARKSLFGVVSLKEYKQDRKSDKETQQRKTQQPRTTKNNNSTVSSYRNPESDSEKRSEPKRANYVVREERPQQSSARSVKHITRYEAQKQIDARKMQENNNRNKRSEGRH</sequence>
<feature type="transmembrane region" description="Helical" evidence="2">
    <location>
        <begin position="291"/>
        <end position="314"/>
    </location>
</feature>
<accession>A0A160INF2</accession>
<feature type="chain" id="PRO_5007816576" evidence="3">
    <location>
        <begin position="25"/>
        <end position="623"/>
    </location>
</feature>
<feature type="compositionally biased region" description="Basic and acidic residues" evidence="1">
    <location>
        <begin position="596"/>
        <end position="610"/>
    </location>
</feature>
<gene>
    <name evidence="4" type="ORF">ABE65_011540</name>
</gene>
<organism evidence="4 5">
    <name type="scientific">Fictibacillus phosphorivorans</name>
    <dbReference type="NCBI Taxonomy" id="1221500"/>
    <lineage>
        <taxon>Bacteria</taxon>
        <taxon>Bacillati</taxon>
        <taxon>Bacillota</taxon>
        <taxon>Bacilli</taxon>
        <taxon>Bacillales</taxon>
        <taxon>Fictibacillaceae</taxon>
        <taxon>Fictibacillus</taxon>
    </lineage>
</organism>
<feature type="compositionally biased region" description="Low complexity" evidence="1">
    <location>
        <begin position="541"/>
        <end position="550"/>
    </location>
</feature>
<name>A0A160INF2_9BACL</name>
<feature type="compositionally biased region" description="Polar residues" evidence="1">
    <location>
        <begin position="551"/>
        <end position="561"/>
    </location>
</feature>
<feature type="compositionally biased region" description="Basic residues" evidence="1">
    <location>
        <begin position="455"/>
        <end position="465"/>
    </location>
</feature>
<dbReference type="Proteomes" id="UP000076623">
    <property type="component" value="Chromosome"/>
</dbReference>
<feature type="transmembrane region" description="Helical" evidence="2">
    <location>
        <begin position="353"/>
        <end position="377"/>
    </location>
</feature>
<dbReference type="NCBIfam" id="NF046089">
    <property type="entry name" value="CD3337_EF1877"/>
    <property type="match status" value="1"/>
</dbReference>
<feature type="transmembrane region" description="Helical" evidence="2">
    <location>
        <begin position="320"/>
        <end position="341"/>
    </location>
</feature>
<proteinExistence type="predicted"/>
<dbReference type="InterPro" id="IPR058112">
    <property type="entry name" value="CD3337_EF1877-like"/>
</dbReference>